<evidence type="ECO:0000256" key="1">
    <source>
        <dbReference type="SAM" id="Coils"/>
    </source>
</evidence>
<evidence type="ECO:0008006" key="5">
    <source>
        <dbReference type="Google" id="ProtNLM"/>
    </source>
</evidence>
<evidence type="ECO:0000313" key="4">
    <source>
        <dbReference type="Proteomes" id="UP000583944"/>
    </source>
</evidence>
<organism evidence="3 4">
    <name type="scientific">Trypanosoma cruzi</name>
    <dbReference type="NCBI Taxonomy" id="5693"/>
    <lineage>
        <taxon>Eukaryota</taxon>
        <taxon>Discoba</taxon>
        <taxon>Euglenozoa</taxon>
        <taxon>Kinetoplastea</taxon>
        <taxon>Metakinetoplastina</taxon>
        <taxon>Trypanosomatida</taxon>
        <taxon>Trypanosomatidae</taxon>
        <taxon>Trypanosoma</taxon>
        <taxon>Schizotrypanum</taxon>
    </lineage>
</organism>
<dbReference type="VEuPathDB" id="TriTrypDB:BCY84_15510"/>
<proteinExistence type="predicted"/>
<dbReference type="AlphaFoldDB" id="A0A7J6Y1Q5"/>
<feature type="signal peptide" evidence="2">
    <location>
        <begin position="1"/>
        <end position="19"/>
    </location>
</feature>
<reference evidence="3 4" key="1">
    <citation type="journal article" date="2019" name="Genome Biol. Evol.">
        <title>Nanopore Sequencing Significantly Improves Genome Assembly of the Protozoan Parasite Trypanosoma cruzi.</title>
        <authorList>
            <person name="Diaz-Viraque F."/>
            <person name="Pita S."/>
            <person name="Greif G."/>
            <person name="de Souza R.C.M."/>
            <person name="Iraola G."/>
            <person name="Robello C."/>
        </authorList>
    </citation>
    <scope>NUCLEOTIDE SEQUENCE [LARGE SCALE GENOMIC DNA]</scope>
    <source>
        <strain evidence="3 4">Berenice</strain>
    </source>
</reference>
<gene>
    <name evidence="3" type="ORF">ECC02_006579</name>
</gene>
<accession>A0A7J6Y1Q5</accession>
<protein>
    <recommendedName>
        <fullName evidence="5">NUP-1 protein</fullName>
    </recommendedName>
</protein>
<evidence type="ECO:0000313" key="3">
    <source>
        <dbReference type="EMBL" id="KAF5220395.1"/>
    </source>
</evidence>
<sequence length="410" mass="46607">MFALFFFFCVCVSYRRNEAQSTLSMPDASACARAAEAELEGWVYVTNQLLLESARNTVAQVEEPSHRASLNAEYVEGLTKLFYSHAAAVTSLLFLSAAKSTSSAVVLDEEHEKKWEIERERVVAEVQELARQKQALEQAVERLQKEEQRVGKAVSVARADAEALRREVEREQKALETLRREMQEESVRQREEHEHQMLNARHEIWQAQEELAAEGRRLQKVRQQLCSLADVLAELRDGDGDERVLHEEPSESLRQLLEEFVAYAEVTQRTQQELQEELAALREQMAAQEPVASRSGAQTLYQRILPPPAVNPVALTLQSVREQVRELRPQAAGTPCGVVDTPRIQNRQWQQHSCRSHIKGETSFTASPVSQCQTPQTWLPNGVPSTLIAWRERMALLKAELHDLRREIGS</sequence>
<evidence type="ECO:0000256" key="2">
    <source>
        <dbReference type="SAM" id="SignalP"/>
    </source>
</evidence>
<dbReference type="VEuPathDB" id="TriTrypDB:ECC02_006579"/>
<dbReference type="EMBL" id="JABDHM010000052">
    <property type="protein sequence ID" value="KAF5220395.1"/>
    <property type="molecule type" value="Genomic_DNA"/>
</dbReference>
<feature type="chain" id="PRO_5029779300" description="NUP-1 protein" evidence="2">
    <location>
        <begin position="20"/>
        <end position="410"/>
    </location>
</feature>
<keyword evidence="1" id="KW-0175">Coiled coil</keyword>
<comment type="caution">
    <text evidence="3">The sequence shown here is derived from an EMBL/GenBank/DDBJ whole genome shotgun (WGS) entry which is preliminary data.</text>
</comment>
<dbReference type="Proteomes" id="UP000583944">
    <property type="component" value="Unassembled WGS sequence"/>
</dbReference>
<name>A0A7J6Y1Q5_TRYCR</name>
<feature type="coiled-coil region" evidence="1">
    <location>
        <begin position="112"/>
        <end position="224"/>
    </location>
</feature>
<keyword evidence="2" id="KW-0732">Signal</keyword>